<proteinExistence type="predicted"/>
<evidence type="ECO:0000313" key="1">
    <source>
        <dbReference type="EMBL" id="SOB59969.1"/>
    </source>
</evidence>
<protein>
    <submittedName>
        <fullName evidence="1">Uncharacterized protein</fullName>
    </submittedName>
</protein>
<dbReference type="KEGG" id="pprf:DPRO_3059"/>
<gene>
    <name evidence="1" type="ORF">DPRO_3059</name>
</gene>
<organism evidence="1 2">
    <name type="scientific">Pseudodesulfovibrio profundus</name>
    <dbReference type="NCBI Taxonomy" id="57320"/>
    <lineage>
        <taxon>Bacteria</taxon>
        <taxon>Pseudomonadati</taxon>
        <taxon>Thermodesulfobacteriota</taxon>
        <taxon>Desulfovibrionia</taxon>
        <taxon>Desulfovibrionales</taxon>
        <taxon>Desulfovibrionaceae</taxon>
    </lineage>
</organism>
<dbReference type="EMBL" id="LT907975">
    <property type="protein sequence ID" value="SOB59969.1"/>
    <property type="molecule type" value="Genomic_DNA"/>
</dbReference>
<keyword evidence="2" id="KW-1185">Reference proteome</keyword>
<accession>A0A2C8FBZ4</accession>
<evidence type="ECO:0000313" key="2">
    <source>
        <dbReference type="Proteomes" id="UP000219215"/>
    </source>
</evidence>
<reference evidence="2" key="1">
    <citation type="submission" date="2017-09" db="EMBL/GenBank/DDBJ databases">
        <authorList>
            <person name="Regsiter A."/>
            <person name="William W."/>
        </authorList>
    </citation>
    <scope>NUCLEOTIDE SEQUENCE [LARGE SCALE GENOMIC DNA]</scope>
    <source>
        <strain evidence="2">500-1</strain>
    </source>
</reference>
<dbReference type="Proteomes" id="UP000219215">
    <property type="component" value="Chromosome DPRO"/>
</dbReference>
<name>A0A2C8FBZ4_9BACT</name>
<sequence>MIFNMLITPGILVKMLGEREYATFVNGMFPSVPEKTLRNVLKGESNPQKKTIEKMIRDICARTGLEEGVALKVLSPESRQPWKTAFAGAELSAGTPQSMQYAFEVIVRIESAIYQAENAKQKGDSRWFNRFRRAGLPSEILPKQFFDAYLHHGAGSVNKQGQRRVPVLSGKVFLRTSLYCLAALEVAFMKSEEEYAKVGLWVDKAMPSYEDERLVGPMRHMFLGMMKYLGKSSAVKFAEVLPSLKNDFPDPENQRRKILRWMRGEEPPSWETMFMIRDELFDGNSDLLVNYGVARFLQNLFNDLLKHAVPKFFKDEQELVAVFQEYPKWQEHHQKGFAEWSEARDCG</sequence>
<dbReference type="AlphaFoldDB" id="A0A2C8FBZ4"/>